<gene>
    <name evidence="2" type="ORF">KME07_22205</name>
</gene>
<protein>
    <submittedName>
        <fullName evidence="2">Nuclear transport factor 2 family protein</fullName>
    </submittedName>
</protein>
<dbReference type="EMBL" id="JAHHHV010000085">
    <property type="protein sequence ID" value="MBW4468149.1"/>
    <property type="molecule type" value="Genomic_DNA"/>
</dbReference>
<dbReference type="InterPro" id="IPR037401">
    <property type="entry name" value="SnoaL-like"/>
</dbReference>
<reference evidence="2" key="1">
    <citation type="submission" date="2021-05" db="EMBL/GenBank/DDBJ databases">
        <authorList>
            <person name="Pietrasiak N."/>
            <person name="Ward R."/>
            <person name="Stajich J.E."/>
            <person name="Kurbessoian T."/>
        </authorList>
    </citation>
    <scope>NUCLEOTIDE SEQUENCE</scope>
    <source>
        <strain evidence="2">GSE-TBD4-15B</strain>
    </source>
</reference>
<name>A0A951U6Q0_9CYAN</name>
<dbReference type="PANTHER" id="PTHR34957">
    <property type="entry name" value="NUCLEAR TRANSPORT FACTOR 2 (NTF2) FAMILY PROTEIN"/>
    <property type="match status" value="1"/>
</dbReference>
<feature type="domain" description="SnoaL-like" evidence="1">
    <location>
        <begin position="7"/>
        <end position="127"/>
    </location>
</feature>
<organism evidence="2 3">
    <name type="scientific">Pegethrix bostrychoides GSE-TBD4-15B</name>
    <dbReference type="NCBI Taxonomy" id="2839662"/>
    <lineage>
        <taxon>Bacteria</taxon>
        <taxon>Bacillati</taxon>
        <taxon>Cyanobacteriota</taxon>
        <taxon>Cyanophyceae</taxon>
        <taxon>Oculatellales</taxon>
        <taxon>Oculatellaceae</taxon>
        <taxon>Pegethrix</taxon>
    </lineage>
</organism>
<dbReference type="AlphaFoldDB" id="A0A951U6Q0"/>
<evidence type="ECO:0000313" key="3">
    <source>
        <dbReference type="Proteomes" id="UP000707356"/>
    </source>
</evidence>
<dbReference type="SUPFAM" id="SSF54427">
    <property type="entry name" value="NTF2-like"/>
    <property type="match status" value="1"/>
</dbReference>
<evidence type="ECO:0000259" key="1">
    <source>
        <dbReference type="Pfam" id="PF13474"/>
    </source>
</evidence>
<proteinExistence type="predicted"/>
<sequence length="128" mass="14737">MTTPEAILATNQAFYQAFEQLDIHAMELIWSKSPSVTCIHPGRAALKGLDQIRFSWDQIFRNTKQLELAADIMAVELRGTLGYVVLLENLVQVVPEKRLEVQTLVTNIFEWEEGNWFLLHRHSSPLMQ</sequence>
<dbReference type="PANTHER" id="PTHR34957:SF1">
    <property type="entry name" value="NUCLEAR TRANSPORT FACTOR 2 (NTF2) FAMILY PROTEIN"/>
    <property type="match status" value="1"/>
</dbReference>
<accession>A0A951U6Q0</accession>
<dbReference type="InterPro" id="IPR032710">
    <property type="entry name" value="NTF2-like_dom_sf"/>
</dbReference>
<dbReference type="Gene3D" id="3.10.450.50">
    <property type="match status" value="1"/>
</dbReference>
<reference evidence="2" key="2">
    <citation type="journal article" date="2022" name="Microbiol. Resour. Announc.">
        <title>Metagenome Sequencing to Explore Phylogenomics of Terrestrial Cyanobacteria.</title>
        <authorList>
            <person name="Ward R.D."/>
            <person name="Stajich J.E."/>
            <person name="Johansen J.R."/>
            <person name="Huntemann M."/>
            <person name="Clum A."/>
            <person name="Foster B."/>
            <person name="Foster B."/>
            <person name="Roux S."/>
            <person name="Palaniappan K."/>
            <person name="Varghese N."/>
            <person name="Mukherjee S."/>
            <person name="Reddy T.B.K."/>
            <person name="Daum C."/>
            <person name="Copeland A."/>
            <person name="Chen I.A."/>
            <person name="Ivanova N.N."/>
            <person name="Kyrpides N.C."/>
            <person name="Shapiro N."/>
            <person name="Eloe-Fadrosh E.A."/>
            <person name="Pietrasiak N."/>
        </authorList>
    </citation>
    <scope>NUCLEOTIDE SEQUENCE</scope>
    <source>
        <strain evidence="2">GSE-TBD4-15B</strain>
    </source>
</reference>
<evidence type="ECO:0000313" key="2">
    <source>
        <dbReference type="EMBL" id="MBW4468149.1"/>
    </source>
</evidence>
<dbReference type="Pfam" id="PF13474">
    <property type="entry name" value="SnoaL_3"/>
    <property type="match status" value="1"/>
</dbReference>
<comment type="caution">
    <text evidence="2">The sequence shown here is derived from an EMBL/GenBank/DDBJ whole genome shotgun (WGS) entry which is preliminary data.</text>
</comment>
<dbReference type="Proteomes" id="UP000707356">
    <property type="component" value="Unassembled WGS sequence"/>
</dbReference>